<name>A0A517N9B8_9BACT</name>
<proteinExistence type="predicted"/>
<dbReference type="EMBL" id="CP036525">
    <property type="protein sequence ID" value="QDT03736.1"/>
    <property type="molecule type" value="Genomic_DNA"/>
</dbReference>
<dbReference type="Proteomes" id="UP000318538">
    <property type="component" value="Chromosome"/>
</dbReference>
<reference evidence="1 2" key="1">
    <citation type="submission" date="2019-02" db="EMBL/GenBank/DDBJ databases">
        <title>Deep-cultivation of Planctomycetes and their phenomic and genomic characterization uncovers novel biology.</title>
        <authorList>
            <person name="Wiegand S."/>
            <person name="Jogler M."/>
            <person name="Boedeker C."/>
            <person name="Pinto D."/>
            <person name="Vollmers J."/>
            <person name="Rivas-Marin E."/>
            <person name="Kohn T."/>
            <person name="Peeters S.H."/>
            <person name="Heuer A."/>
            <person name="Rast P."/>
            <person name="Oberbeckmann S."/>
            <person name="Bunk B."/>
            <person name="Jeske O."/>
            <person name="Meyerdierks A."/>
            <person name="Storesund J.E."/>
            <person name="Kallscheuer N."/>
            <person name="Luecker S."/>
            <person name="Lage O.M."/>
            <person name="Pohl T."/>
            <person name="Merkel B.J."/>
            <person name="Hornburger P."/>
            <person name="Mueller R.-W."/>
            <person name="Bruemmer F."/>
            <person name="Labrenz M."/>
            <person name="Spormann A.M."/>
            <person name="Op den Camp H."/>
            <person name="Overmann J."/>
            <person name="Amann R."/>
            <person name="Jetten M.S.M."/>
            <person name="Mascher T."/>
            <person name="Medema M.H."/>
            <person name="Devos D.P."/>
            <person name="Kaster A.-K."/>
            <person name="Ovreas L."/>
            <person name="Rohde M."/>
            <person name="Galperin M.Y."/>
            <person name="Jogler C."/>
        </authorList>
    </citation>
    <scope>NUCLEOTIDE SEQUENCE [LARGE SCALE GENOMIC DNA]</scope>
    <source>
        <strain evidence="1 2">K22_7</strain>
    </source>
</reference>
<dbReference type="InterPro" id="IPR036393">
    <property type="entry name" value="AceGlu_kinase-like_sf"/>
</dbReference>
<dbReference type="OrthoDB" id="8526978at2"/>
<gene>
    <name evidence="1" type="ORF">K227x_21210</name>
</gene>
<dbReference type="AlphaFoldDB" id="A0A517N9B8"/>
<dbReference type="SUPFAM" id="SSF53633">
    <property type="entry name" value="Carbamate kinase-like"/>
    <property type="match status" value="1"/>
</dbReference>
<evidence type="ECO:0008006" key="3">
    <source>
        <dbReference type="Google" id="ProtNLM"/>
    </source>
</evidence>
<keyword evidence="2" id="KW-1185">Reference proteome</keyword>
<sequence length="194" mass="21227">MMRRVVKVGGSLLLRPDLGRSLSTWLLRQPPAQHALIVGGGEMIDAVRKLAMVHNLDPETVHWMCIDLLRQTEQVVAEIVDGLNRIQDRDAFTRWSKCPPHGSGNTEAANTLISIPAFYFPGCGSGLPNDWDTTSDAIAAYLGTLTRADEVVLLKSCDVPQGITVSQCIETGIIDRATAILMPRTGNLRVERLP</sequence>
<accession>A0A517N9B8</accession>
<protein>
    <recommendedName>
        <fullName evidence="3">Amino acid kinase family protein</fullName>
    </recommendedName>
</protein>
<dbReference type="Gene3D" id="3.40.1160.10">
    <property type="entry name" value="Acetylglutamate kinase-like"/>
    <property type="match status" value="1"/>
</dbReference>
<organism evidence="1 2">
    <name type="scientific">Rubripirellula lacrimiformis</name>
    <dbReference type="NCBI Taxonomy" id="1930273"/>
    <lineage>
        <taxon>Bacteria</taxon>
        <taxon>Pseudomonadati</taxon>
        <taxon>Planctomycetota</taxon>
        <taxon>Planctomycetia</taxon>
        <taxon>Pirellulales</taxon>
        <taxon>Pirellulaceae</taxon>
        <taxon>Rubripirellula</taxon>
    </lineage>
</organism>
<dbReference type="RefSeq" id="WP_145169351.1">
    <property type="nucleotide sequence ID" value="NZ_CP036525.1"/>
</dbReference>
<evidence type="ECO:0000313" key="2">
    <source>
        <dbReference type="Proteomes" id="UP000318538"/>
    </source>
</evidence>
<evidence type="ECO:0000313" key="1">
    <source>
        <dbReference type="EMBL" id="QDT03736.1"/>
    </source>
</evidence>
<dbReference type="KEGG" id="rlc:K227x_21210"/>